<dbReference type="Proteomes" id="UP000323439">
    <property type="component" value="Unassembled WGS sequence"/>
</dbReference>
<name>A0A1G5WCX4_9EURY</name>
<sequence length="344" mass="40014">MQNKERIYYIDILKSISIFSVIVIHIFALGNSAKVMNITISYFAEIFKFAVPVFLMITGSLLLNRNYQSNYSFLKKRIKRITIPYLFWIILIILALIIPNGMTSQPEITECIYTTFFNFPLSWYFWLMIGVYFTIPIINEFIKTDKLNSTKYLVIMFVISSILYQLLSFFKAYTYIDLTFFILPIGYLSLGYFLSGLEFKNKRNVLIISIIIFIITSIIEVLFNQDYNLNLIFANFPAGFTSLLDVSIIRIIQATAVFLFIKNLPLKKFKMKKFFTSISKSCYGIYLVHIFIYLIVFHYVPVKGTGSEIMLLFLSSSVFIFLISWIIVLIMSKIPVLSKFSGYA</sequence>
<accession>A0A1G5WCX4</accession>
<gene>
    <name evidence="8" type="ORF">SAMN02910315_01329</name>
</gene>
<evidence type="ECO:0000313" key="9">
    <source>
        <dbReference type="Proteomes" id="UP000323439"/>
    </source>
</evidence>
<evidence type="ECO:0000256" key="3">
    <source>
        <dbReference type="ARBA" id="ARBA00022692"/>
    </source>
</evidence>
<feature type="transmembrane region" description="Helical" evidence="6">
    <location>
        <begin position="205"/>
        <end position="223"/>
    </location>
</feature>
<dbReference type="GO" id="GO:0005886">
    <property type="term" value="C:plasma membrane"/>
    <property type="evidence" value="ECO:0007669"/>
    <property type="project" value="UniProtKB-SubCell"/>
</dbReference>
<dbReference type="InterPro" id="IPR002656">
    <property type="entry name" value="Acyl_transf_3_dom"/>
</dbReference>
<dbReference type="GO" id="GO:0016413">
    <property type="term" value="F:O-acetyltransferase activity"/>
    <property type="evidence" value="ECO:0007669"/>
    <property type="project" value="TreeGrafter"/>
</dbReference>
<feature type="domain" description="Acyltransferase 3" evidence="7">
    <location>
        <begin position="7"/>
        <end position="328"/>
    </location>
</feature>
<feature type="transmembrane region" description="Helical" evidence="6">
    <location>
        <begin position="243"/>
        <end position="261"/>
    </location>
</feature>
<keyword evidence="8" id="KW-0808">Transferase</keyword>
<dbReference type="AlphaFoldDB" id="A0A1G5WCX4"/>
<keyword evidence="9" id="KW-1185">Reference proteome</keyword>
<feature type="transmembrane region" description="Helical" evidence="6">
    <location>
        <begin position="282"/>
        <end position="300"/>
    </location>
</feature>
<keyword evidence="4 6" id="KW-1133">Transmembrane helix</keyword>
<dbReference type="Pfam" id="PF01757">
    <property type="entry name" value="Acyl_transf_3"/>
    <property type="match status" value="1"/>
</dbReference>
<organism evidence="8 9">
    <name type="scientific">Methanobrevibacter millerae</name>
    <dbReference type="NCBI Taxonomy" id="230361"/>
    <lineage>
        <taxon>Archaea</taxon>
        <taxon>Methanobacteriati</taxon>
        <taxon>Methanobacteriota</taxon>
        <taxon>Methanomada group</taxon>
        <taxon>Methanobacteria</taxon>
        <taxon>Methanobacteriales</taxon>
        <taxon>Methanobacteriaceae</taxon>
        <taxon>Methanobrevibacter</taxon>
    </lineage>
</organism>
<evidence type="ECO:0000256" key="5">
    <source>
        <dbReference type="ARBA" id="ARBA00023136"/>
    </source>
</evidence>
<keyword evidence="5 6" id="KW-0472">Membrane</keyword>
<proteinExistence type="predicted"/>
<feature type="transmembrane region" description="Helical" evidence="6">
    <location>
        <begin position="149"/>
        <end position="167"/>
    </location>
</feature>
<dbReference type="GO" id="GO:0009246">
    <property type="term" value="P:enterobacterial common antigen biosynthetic process"/>
    <property type="evidence" value="ECO:0007669"/>
    <property type="project" value="TreeGrafter"/>
</dbReference>
<evidence type="ECO:0000256" key="4">
    <source>
        <dbReference type="ARBA" id="ARBA00022989"/>
    </source>
</evidence>
<dbReference type="PANTHER" id="PTHR40074">
    <property type="entry name" value="O-ACETYLTRANSFERASE WECH"/>
    <property type="match status" value="1"/>
</dbReference>
<feature type="transmembrane region" description="Helical" evidence="6">
    <location>
        <begin position="312"/>
        <end position="331"/>
    </location>
</feature>
<dbReference type="OrthoDB" id="77584at2157"/>
<feature type="transmembrane region" description="Helical" evidence="6">
    <location>
        <begin position="7"/>
        <end position="28"/>
    </location>
</feature>
<reference evidence="8 9" key="1">
    <citation type="submission" date="2016-10" db="EMBL/GenBank/DDBJ databases">
        <authorList>
            <person name="Varghese N."/>
            <person name="Submissions S."/>
        </authorList>
    </citation>
    <scope>NUCLEOTIDE SEQUENCE [LARGE SCALE GENOMIC DNA]</scope>
    <source>
        <strain evidence="8 9">DSM 16643</strain>
    </source>
</reference>
<evidence type="ECO:0000256" key="1">
    <source>
        <dbReference type="ARBA" id="ARBA00004651"/>
    </source>
</evidence>
<keyword evidence="3 6" id="KW-0812">Transmembrane</keyword>
<evidence type="ECO:0000256" key="2">
    <source>
        <dbReference type="ARBA" id="ARBA00022475"/>
    </source>
</evidence>
<dbReference type="PANTHER" id="PTHR40074:SF2">
    <property type="entry name" value="O-ACETYLTRANSFERASE WECH"/>
    <property type="match status" value="1"/>
</dbReference>
<feature type="transmembrane region" description="Helical" evidence="6">
    <location>
        <begin position="40"/>
        <end position="64"/>
    </location>
</feature>
<evidence type="ECO:0000313" key="8">
    <source>
        <dbReference type="EMBL" id="SDA55923.1"/>
    </source>
</evidence>
<comment type="subcellular location">
    <subcellularLocation>
        <location evidence="1">Cell membrane</location>
        <topology evidence="1">Multi-pass membrane protein</topology>
    </subcellularLocation>
</comment>
<feature type="transmembrane region" description="Helical" evidence="6">
    <location>
        <begin position="123"/>
        <end position="142"/>
    </location>
</feature>
<dbReference type="EMBL" id="FMXB01000009">
    <property type="protein sequence ID" value="SDA55923.1"/>
    <property type="molecule type" value="Genomic_DNA"/>
</dbReference>
<keyword evidence="2" id="KW-1003">Cell membrane</keyword>
<feature type="transmembrane region" description="Helical" evidence="6">
    <location>
        <begin position="173"/>
        <end position="193"/>
    </location>
</feature>
<evidence type="ECO:0000259" key="7">
    <source>
        <dbReference type="Pfam" id="PF01757"/>
    </source>
</evidence>
<keyword evidence="8" id="KW-0012">Acyltransferase</keyword>
<dbReference type="RefSeq" id="WP_149731879.1">
    <property type="nucleotide sequence ID" value="NZ_FMXB01000009.1"/>
</dbReference>
<feature type="transmembrane region" description="Helical" evidence="6">
    <location>
        <begin position="85"/>
        <end position="103"/>
    </location>
</feature>
<evidence type="ECO:0000256" key="6">
    <source>
        <dbReference type="SAM" id="Phobius"/>
    </source>
</evidence>
<protein>
    <submittedName>
        <fullName evidence="8">Surface polysaccharide O-acyltransferase, integral membrane enzyme</fullName>
    </submittedName>
</protein>